<dbReference type="EMBL" id="CP014476">
    <property type="protein sequence ID" value="AMK75593.1"/>
    <property type="molecule type" value="Genomic_DNA"/>
</dbReference>
<reference evidence="2 3" key="1">
    <citation type="journal article" date="2015" name="Environ. Microbiol.">
        <title>Methane oxidation coupled to nitrate reduction under hypoxia by the Gammaproteobacterium Methylomonas denitrificans, sp. nov. type strain FJG1.</title>
        <authorList>
            <person name="Kits K.D."/>
            <person name="Klotz M.G."/>
            <person name="Stein L.Y."/>
        </authorList>
    </citation>
    <scope>NUCLEOTIDE SEQUENCE [LARGE SCALE GENOMIC DNA]</scope>
    <source>
        <strain evidence="2 3">FJG1</strain>
    </source>
</reference>
<proteinExistence type="predicted"/>
<dbReference type="KEGG" id="mdn:JT25_003670"/>
<dbReference type="AlphaFoldDB" id="A0A140E5B9"/>
<evidence type="ECO:0000313" key="2">
    <source>
        <dbReference type="EMBL" id="AMK75593.1"/>
    </source>
</evidence>
<feature type="signal peptide" evidence="1">
    <location>
        <begin position="1"/>
        <end position="22"/>
    </location>
</feature>
<evidence type="ECO:0000256" key="1">
    <source>
        <dbReference type="SAM" id="SignalP"/>
    </source>
</evidence>
<gene>
    <name evidence="2" type="ORF">JT25_003670</name>
</gene>
<feature type="chain" id="PRO_5007302059" evidence="1">
    <location>
        <begin position="23"/>
        <end position="494"/>
    </location>
</feature>
<sequence length="494" mass="55196">MSSSQRALSLVVILALCLQACAAWKPLPSSSTLLATDCENLFEEMDRHIADYDVADAGTARISGFLQLRNDRFLASFATDNLTGDAYGAWLERLRQLDMSARQIEWRNLPPEANAQLEAAFGANVETALNICGHILTEQALIYPRRRSQLLSAIEPPDAYSTWQRFLGFYFFTRWAIVEGIRREQQVLRESFTNAAQDHAVTDRLIRYAPPTSEALELAETAKILEQSARNPLGVPEPSADQLRRLFSAFAPVWAVETASDSDHIGTVRIGADGDASLDVVKPVVYTLKSHTRFGDQVLLQLNYVIWFPARAAEAWLDIYAGRFDGLIWRVTLGMDGKPLAYDSIHSCGCYYQIFPGEGGRVEQPRDGSEPILSPMPIPGLKASERLTVRLSSGKHFIRGVVAEKPTPESMVYGWRDYNELRSLPTPDGRHLSLFDADGLVAGSERLERFLFWPMGVPNAGAMRQWGTHAIAFLGKRHFDDPRLMEKLLRPLGN</sequence>
<dbReference type="OrthoDB" id="5405204at2"/>
<accession>A0A140E5B9</accession>
<evidence type="ECO:0000313" key="3">
    <source>
        <dbReference type="Proteomes" id="UP000030512"/>
    </source>
</evidence>
<protein>
    <submittedName>
        <fullName evidence="2">Uncharacterized protein</fullName>
    </submittedName>
</protein>
<organism evidence="2 3">
    <name type="scientific">Methylomonas denitrificans</name>
    <dbReference type="NCBI Taxonomy" id="1538553"/>
    <lineage>
        <taxon>Bacteria</taxon>
        <taxon>Pseudomonadati</taxon>
        <taxon>Pseudomonadota</taxon>
        <taxon>Gammaproteobacteria</taxon>
        <taxon>Methylococcales</taxon>
        <taxon>Methylococcaceae</taxon>
        <taxon>Methylomonas</taxon>
    </lineage>
</organism>
<dbReference type="RefSeq" id="WP_052141929.1">
    <property type="nucleotide sequence ID" value="NZ_CP014476.1"/>
</dbReference>
<name>A0A140E5B9_9GAMM</name>
<dbReference type="Proteomes" id="UP000030512">
    <property type="component" value="Chromosome"/>
</dbReference>
<keyword evidence="3" id="KW-1185">Reference proteome</keyword>
<keyword evidence="1" id="KW-0732">Signal</keyword>